<evidence type="ECO:0000256" key="3">
    <source>
        <dbReference type="ARBA" id="ARBA00022723"/>
    </source>
</evidence>
<gene>
    <name evidence="8" type="ORF">HOP51_20480</name>
</gene>
<evidence type="ECO:0000313" key="9">
    <source>
        <dbReference type="Proteomes" id="UP001320122"/>
    </source>
</evidence>
<dbReference type="SUPFAM" id="SSF46626">
    <property type="entry name" value="Cytochrome c"/>
    <property type="match status" value="1"/>
</dbReference>
<proteinExistence type="predicted"/>
<evidence type="ECO:0000259" key="7">
    <source>
        <dbReference type="PROSITE" id="PS51007"/>
    </source>
</evidence>
<dbReference type="InterPro" id="IPR002327">
    <property type="entry name" value="Cyt_c_1A/1B"/>
</dbReference>
<dbReference type="PANTHER" id="PTHR11961">
    <property type="entry name" value="CYTOCHROME C"/>
    <property type="match status" value="1"/>
</dbReference>
<keyword evidence="9" id="KW-1185">Reference proteome</keyword>
<evidence type="ECO:0000313" key="8">
    <source>
        <dbReference type="EMBL" id="MCE8022466.1"/>
    </source>
</evidence>
<sequence>MLWLACLGGTFAQADDGELRAGERLFRSQCVGCHSVEPGVHLGGPSLHALLGRPAGSLDDFDYSPALAGAELTWDAPTLDAFLADPSGFLPGNRMVLWGLDERSRRAIVRYLESLDEPSD</sequence>
<evidence type="ECO:0000256" key="4">
    <source>
        <dbReference type="ARBA" id="ARBA00022982"/>
    </source>
</evidence>
<keyword evidence="4" id="KW-0249">Electron transport</keyword>
<dbReference type="PRINTS" id="PR00604">
    <property type="entry name" value="CYTCHRMECIAB"/>
</dbReference>
<evidence type="ECO:0000256" key="6">
    <source>
        <dbReference type="PROSITE-ProRule" id="PRU00433"/>
    </source>
</evidence>
<dbReference type="EMBL" id="JABFTT010000022">
    <property type="protein sequence ID" value="MCE8022466.1"/>
    <property type="molecule type" value="Genomic_DNA"/>
</dbReference>
<evidence type="ECO:0000256" key="1">
    <source>
        <dbReference type="ARBA" id="ARBA00022448"/>
    </source>
</evidence>
<dbReference type="RefSeq" id="WP_234275733.1">
    <property type="nucleotide sequence ID" value="NZ_JABFTT010000022.1"/>
</dbReference>
<dbReference type="InterPro" id="IPR036909">
    <property type="entry name" value="Cyt_c-like_dom_sf"/>
</dbReference>
<keyword evidence="1" id="KW-0813">Transport</keyword>
<dbReference type="InterPro" id="IPR009056">
    <property type="entry name" value="Cyt_c-like_dom"/>
</dbReference>
<feature type="domain" description="Cytochrome c" evidence="7">
    <location>
        <begin position="17"/>
        <end position="116"/>
    </location>
</feature>
<organism evidence="8 9">
    <name type="scientific">Billgrantia zhangzhouensis</name>
    <dbReference type="NCBI Taxonomy" id="2733481"/>
    <lineage>
        <taxon>Bacteria</taxon>
        <taxon>Pseudomonadati</taxon>
        <taxon>Pseudomonadota</taxon>
        <taxon>Gammaproteobacteria</taxon>
        <taxon>Oceanospirillales</taxon>
        <taxon>Halomonadaceae</taxon>
        <taxon>Billgrantia</taxon>
    </lineage>
</organism>
<name>A0ABS9AKX2_9GAMM</name>
<dbReference type="Pfam" id="PF13442">
    <property type="entry name" value="Cytochrome_CBB3"/>
    <property type="match status" value="1"/>
</dbReference>
<dbReference type="Gene3D" id="1.10.760.10">
    <property type="entry name" value="Cytochrome c-like domain"/>
    <property type="match status" value="1"/>
</dbReference>
<evidence type="ECO:0000256" key="5">
    <source>
        <dbReference type="ARBA" id="ARBA00023004"/>
    </source>
</evidence>
<keyword evidence="5 6" id="KW-0408">Iron</keyword>
<comment type="caution">
    <text evidence="8">The sequence shown here is derived from an EMBL/GenBank/DDBJ whole genome shotgun (WGS) entry which is preliminary data.</text>
</comment>
<evidence type="ECO:0000256" key="2">
    <source>
        <dbReference type="ARBA" id="ARBA00022617"/>
    </source>
</evidence>
<keyword evidence="3 6" id="KW-0479">Metal-binding</keyword>
<keyword evidence="2 6" id="KW-0349">Heme</keyword>
<dbReference type="Proteomes" id="UP001320122">
    <property type="component" value="Unassembled WGS sequence"/>
</dbReference>
<dbReference type="PROSITE" id="PS51007">
    <property type="entry name" value="CYTC"/>
    <property type="match status" value="1"/>
</dbReference>
<protein>
    <submittedName>
        <fullName evidence="8">C-type cytochrome</fullName>
    </submittedName>
</protein>
<accession>A0ABS9AKX2</accession>
<reference evidence="8 9" key="1">
    <citation type="journal article" date="2021" name="Front. Microbiol.">
        <title>Aerobic Denitrification and Heterotrophic Sulfur Oxidation in the Genus Halomonas Revealed by Six Novel Species Characterizations and Genome-Based Analysis.</title>
        <authorList>
            <person name="Wang L."/>
            <person name="Shao Z."/>
        </authorList>
    </citation>
    <scope>NUCLEOTIDE SEQUENCE [LARGE SCALE GENOMIC DNA]</scope>
    <source>
        <strain evidence="8 9">MCCC 1A11036</strain>
    </source>
</reference>